<dbReference type="SMART" id="SM01231">
    <property type="entry name" value="H-kinase_dim"/>
    <property type="match status" value="1"/>
</dbReference>
<dbReference type="SUPFAM" id="SSF52172">
    <property type="entry name" value="CheY-like"/>
    <property type="match status" value="1"/>
</dbReference>
<keyword evidence="5" id="KW-0418">Kinase</keyword>
<evidence type="ECO:0000259" key="10">
    <source>
        <dbReference type="PROSITE" id="PS50110"/>
    </source>
</evidence>
<dbReference type="Gene3D" id="3.30.565.10">
    <property type="entry name" value="Histidine kinase-like ATPase, C-terminal domain"/>
    <property type="match status" value="1"/>
</dbReference>
<dbReference type="PANTHER" id="PTHR43395:SF8">
    <property type="entry name" value="HISTIDINE KINASE"/>
    <property type="match status" value="1"/>
</dbReference>
<feature type="domain" description="HPt" evidence="11">
    <location>
        <begin position="178"/>
        <end position="280"/>
    </location>
</feature>
<evidence type="ECO:0000256" key="8">
    <source>
        <dbReference type="SAM" id="Coils"/>
    </source>
</evidence>
<keyword evidence="3 7" id="KW-0597">Phosphoprotein</keyword>
<evidence type="ECO:0000256" key="1">
    <source>
        <dbReference type="ARBA" id="ARBA00000085"/>
    </source>
</evidence>
<dbReference type="InterPro" id="IPR008207">
    <property type="entry name" value="Sig_transdc_His_kin_Hpt_dom"/>
</dbReference>
<evidence type="ECO:0000256" key="5">
    <source>
        <dbReference type="ARBA" id="ARBA00022777"/>
    </source>
</evidence>
<evidence type="ECO:0000313" key="12">
    <source>
        <dbReference type="EMBL" id="MFC5849088.1"/>
    </source>
</evidence>
<feature type="modified residue" description="Phosphohistidine" evidence="6">
    <location>
        <position position="220"/>
    </location>
</feature>
<feature type="coiled-coil region" evidence="8">
    <location>
        <begin position="447"/>
        <end position="474"/>
    </location>
</feature>
<name>A0ABW1DMU0_9DEIO</name>
<dbReference type="InterPro" id="IPR005467">
    <property type="entry name" value="His_kinase_dom"/>
</dbReference>
<evidence type="ECO:0000259" key="9">
    <source>
        <dbReference type="PROSITE" id="PS50109"/>
    </source>
</evidence>
<dbReference type="PRINTS" id="PR00344">
    <property type="entry name" value="BCTRLSENSOR"/>
</dbReference>
<keyword evidence="13" id="KW-1185">Reference proteome</keyword>
<feature type="modified residue" description="4-aspartylphosphate" evidence="7">
    <location>
        <position position="872"/>
    </location>
</feature>
<dbReference type="InterPro" id="IPR001789">
    <property type="entry name" value="Sig_transdc_resp-reg_receiver"/>
</dbReference>
<comment type="catalytic activity">
    <reaction evidence="1">
        <text>ATP + protein L-histidine = ADP + protein N-phospho-L-histidine.</text>
        <dbReference type="EC" id="2.7.13.3"/>
    </reaction>
</comment>
<gene>
    <name evidence="12" type="ORF">ACFPQ6_12285</name>
</gene>
<dbReference type="EC" id="2.7.13.3" evidence="2"/>
<dbReference type="EMBL" id="JBHSOH010000014">
    <property type="protein sequence ID" value="MFC5849088.1"/>
    <property type="molecule type" value="Genomic_DNA"/>
</dbReference>
<dbReference type="SMART" id="SM00073">
    <property type="entry name" value="HPT"/>
    <property type="match status" value="2"/>
</dbReference>
<dbReference type="InterPro" id="IPR004105">
    <property type="entry name" value="CheA-like_dim"/>
</dbReference>
<dbReference type="Gene3D" id="1.20.120.160">
    <property type="entry name" value="HPT domain"/>
    <property type="match status" value="2"/>
</dbReference>
<organism evidence="12 13">
    <name type="scientific">Deinococcus petrolearius</name>
    <dbReference type="NCBI Taxonomy" id="1751295"/>
    <lineage>
        <taxon>Bacteria</taxon>
        <taxon>Thermotogati</taxon>
        <taxon>Deinococcota</taxon>
        <taxon>Deinococci</taxon>
        <taxon>Deinococcales</taxon>
        <taxon>Deinococcaceae</taxon>
        <taxon>Deinococcus</taxon>
    </lineage>
</organism>
<dbReference type="Gene3D" id="3.40.50.2300">
    <property type="match status" value="1"/>
</dbReference>
<dbReference type="Proteomes" id="UP001595979">
    <property type="component" value="Unassembled WGS sequence"/>
</dbReference>
<feature type="domain" description="Response regulatory" evidence="10">
    <location>
        <begin position="822"/>
        <end position="939"/>
    </location>
</feature>
<dbReference type="CDD" id="cd00156">
    <property type="entry name" value="REC"/>
    <property type="match status" value="1"/>
</dbReference>
<keyword evidence="4" id="KW-0808">Transferase</keyword>
<dbReference type="Pfam" id="PF00072">
    <property type="entry name" value="Response_reg"/>
    <property type="match status" value="1"/>
</dbReference>
<proteinExistence type="predicted"/>
<evidence type="ECO:0000259" key="11">
    <source>
        <dbReference type="PROSITE" id="PS50894"/>
    </source>
</evidence>
<dbReference type="PROSITE" id="PS50110">
    <property type="entry name" value="RESPONSE_REGULATORY"/>
    <property type="match status" value="1"/>
</dbReference>
<dbReference type="PROSITE" id="PS50894">
    <property type="entry name" value="HPT"/>
    <property type="match status" value="2"/>
</dbReference>
<dbReference type="InterPro" id="IPR051315">
    <property type="entry name" value="Bact_Chemotaxis_CheA"/>
</dbReference>
<dbReference type="InterPro" id="IPR011006">
    <property type="entry name" value="CheY-like_superfamily"/>
</dbReference>
<dbReference type="InterPro" id="IPR003594">
    <property type="entry name" value="HATPase_dom"/>
</dbReference>
<feature type="domain" description="HPt" evidence="11">
    <location>
        <begin position="8"/>
        <end position="114"/>
    </location>
</feature>
<feature type="modified residue" description="Phosphohistidine" evidence="6">
    <location>
        <position position="57"/>
    </location>
</feature>
<sequence>MTAFAARSPALSAELMGAFYAEAGEVLSDLGRGVAALDTAPAGAFAPALAPLSLLAHRLRGSAGLYGFSQFSALCGLLERVLDARPELPPQERAEFVALLGTVCRMLEASLGTLRAGGDDRDLGQAFTRVGGTAQLRALLRAAPSAFTLRVPAHAAPDSDSGAEEPGTDDTAAELRRFVREQAEVWDYFAPEVREHLAALRAELARGEDGDLGVMFRAAHTIKGSAYMVGLNVLGDFAHGAEDLLGAVRADALSLNAGVRALLEQAADLADDLLLTAEGADPSGGAALLPRRLEHLSEGLRRMAGGEAPLPPLSAAPVALTPAAAPTAPAGTDAAQHTSIRVPAAQLEGLLDQVGSAVTSRARLSNVLGRLSDLERSMSDSQQRFQRAVRDFEERHLNPDLVQREDAAPGESHLTGQFAELEFDTYDDLNILSRSVTELSADFSEVRRNLSDTVAELQDENERLGKLLRGLRLAVNRTSRVPFTQATARLKRWAREQQDVEGALPFDLVVEGEDLQVESSVLQRLTGPLMHLLTNAVSHGLGSAEGRAQAGKPARGQVWLRAAESGQFLEVTVADDGQGLDLGRVRDRALTGGLRSAQELGRMGDDEVARLILLPGLSTAAEVGRVAGRGVGMDAVATAVRQLGGELLIQTERGVGTAFTLRLPTAQRIMDLLQVRVGGPESPEVAFALASVRALRDVPADEVLGEGDERQVPFEGELVPVVDLRPLWGQPAGEVRSCRLVFLTSVIGMVAAQVGEFGELVEAGVTAPGLALGSLDYLSGLALAPSGEVRPVLEPAGLRRLARRPQAWLRAETAAEKAPLRRLLLVDDSLSVRKLVGRMLERGGYEVRLAADGQEALDLLHLDPNFDAVVTDLEMPRMNGYELMEGLRSRFSTASLPLLVMTTRAGEKHQRLAFQLGATDYFTKPVNEPLLLRRLESLFAPQDQAAQVRAPRDEGLEDRA</sequence>
<protein>
    <recommendedName>
        <fullName evidence="2">histidine kinase</fullName>
        <ecNumber evidence="2">2.7.13.3</ecNumber>
    </recommendedName>
</protein>
<evidence type="ECO:0000256" key="3">
    <source>
        <dbReference type="ARBA" id="ARBA00022553"/>
    </source>
</evidence>
<dbReference type="CDD" id="cd00088">
    <property type="entry name" value="HPT"/>
    <property type="match status" value="1"/>
</dbReference>
<evidence type="ECO:0000256" key="2">
    <source>
        <dbReference type="ARBA" id="ARBA00012438"/>
    </source>
</evidence>
<dbReference type="InterPro" id="IPR036890">
    <property type="entry name" value="HATPase_C_sf"/>
</dbReference>
<dbReference type="SUPFAM" id="SSF47226">
    <property type="entry name" value="Histidine-containing phosphotransfer domain, HPT domain"/>
    <property type="match status" value="2"/>
</dbReference>
<reference evidence="13" key="1">
    <citation type="journal article" date="2019" name="Int. J. Syst. Evol. Microbiol.">
        <title>The Global Catalogue of Microorganisms (GCM) 10K type strain sequencing project: providing services to taxonomists for standard genome sequencing and annotation.</title>
        <authorList>
            <consortium name="The Broad Institute Genomics Platform"/>
            <consortium name="The Broad Institute Genome Sequencing Center for Infectious Disease"/>
            <person name="Wu L."/>
            <person name="Ma J."/>
        </authorList>
    </citation>
    <scope>NUCLEOTIDE SEQUENCE [LARGE SCALE GENOMIC DNA]</scope>
    <source>
        <strain evidence="13">CGMCC 1.15053</strain>
    </source>
</reference>
<dbReference type="PANTHER" id="PTHR43395">
    <property type="entry name" value="SENSOR HISTIDINE KINASE CHEA"/>
    <property type="match status" value="1"/>
</dbReference>
<dbReference type="InterPro" id="IPR004358">
    <property type="entry name" value="Sig_transdc_His_kin-like_C"/>
</dbReference>
<dbReference type="SUPFAM" id="SSF50341">
    <property type="entry name" value="CheW-like"/>
    <property type="match status" value="1"/>
</dbReference>
<dbReference type="RefSeq" id="WP_380049765.1">
    <property type="nucleotide sequence ID" value="NZ_JBHSOH010000014.1"/>
</dbReference>
<evidence type="ECO:0000256" key="7">
    <source>
        <dbReference type="PROSITE-ProRule" id="PRU00169"/>
    </source>
</evidence>
<comment type="caution">
    <text evidence="12">The sequence shown here is derived from an EMBL/GenBank/DDBJ whole genome shotgun (WGS) entry which is preliminary data.</text>
</comment>
<dbReference type="SMART" id="SM00448">
    <property type="entry name" value="REC"/>
    <property type="match status" value="1"/>
</dbReference>
<evidence type="ECO:0000256" key="6">
    <source>
        <dbReference type="PROSITE-ProRule" id="PRU00110"/>
    </source>
</evidence>
<dbReference type="InterPro" id="IPR002545">
    <property type="entry name" value="CheW-lke_dom"/>
</dbReference>
<evidence type="ECO:0000313" key="13">
    <source>
        <dbReference type="Proteomes" id="UP001595979"/>
    </source>
</evidence>
<dbReference type="SMART" id="SM00387">
    <property type="entry name" value="HATPase_c"/>
    <property type="match status" value="1"/>
</dbReference>
<dbReference type="PROSITE" id="PS50109">
    <property type="entry name" value="HIS_KIN"/>
    <property type="match status" value="1"/>
</dbReference>
<dbReference type="InterPro" id="IPR036061">
    <property type="entry name" value="CheW-like_dom_sf"/>
</dbReference>
<dbReference type="Pfam" id="PF02518">
    <property type="entry name" value="HATPase_c"/>
    <property type="match status" value="1"/>
</dbReference>
<accession>A0ABW1DMU0</accession>
<evidence type="ECO:0000256" key="4">
    <source>
        <dbReference type="ARBA" id="ARBA00022679"/>
    </source>
</evidence>
<dbReference type="InterPro" id="IPR036641">
    <property type="entry name" value="HPT_dom_sf"/>
</dbReference>
<dbReference type="SUPFAM" id="SSF55874">
    <property type="entry name" value="ATPase domain of HSP90 chaperone/DNA topoisomerase II/histidine kinase"/>
    <property type="match status" value="1"/>
</dbReference>
<dbReference type="Pfam" id="PF01627">
    <property type="entry name" value="Hpt"/>
    <property type="match status" value="2"/>
</dbReference>
<dbReference type="SMART" id="SM00260">
    <property type="entry name" value="CheW"/>
    <property type="match status" value="1"/>
</dbReference>
<feature type="domain" description="Histidine kinase" evidence="9">
    <location>
        <begin position="420"/>
        <end position="667"/>
    </location>
</feature>
<keyword evidence="8" id="KW-0175">Coiled coil</keyword>